<accession>A0ABS1YXH6</accession>
<keyword evidence="2" id="KW-1185">Reference proteome</keyword>
<evidence type="ECO:0000313" key="2">
    <source>
        <dbReference type="Proteomes" id="UP000603506"/>
    </source>
</evidence>
<sequence>MEYLELIKKYWSMSEEFPQSSTITCTYFFLLESWDKNNREDFEISDYDISSKLKINRNTIINNRKILRDLGLINYQITKGFPTLYKIIPDYVIRKGKEVIPVAEKEKVIAKKTVSPALPPIVQEEPTKPVQQTQVQTVLPTVPIEAPKLPPTLPKSKQAAKTPSNIPSIEEFIAYAKTLNTYKEELEEHIRIKYETWKENGWITGYNKPIVNWKQTLRNTMPYLTPNSNNQSIFNVPKLNSIPKINRPKATYNE</sequence>
<comment type="caution">
    <text evidence="1">The sequence shown here is derived from an EMBL/GenBank/DDBJ whole genome shotgun (WGS) entry which is preliminary data.</text>
</comment>
<organism evidence="1 2">
    <name type="scientific">Capnocytophaga genosp. AHN8471</name>
    <dbReference type="NCBI Taxonomy" id="327574"/>
    <lineage>
        <taxon>Bacteria</taxon>
        <taxon>Pseudomonadati</taxon>
        <taxon>Bacteroidota</taxon>
        <taxon>Flavobacteriia</taxon>
        <taxon>Flavobacteriales</taxon>
        <taxon>Flavobacteriaceae</taxon>
        <taxon>Capnocytophaga</taxon>
    </lineage>
</organism>
<protein>
    <submittedName>
        <fullName evidence="1">Transcriptional regulator</fullName>
    </submittedName>
</protein>
<name>A0ABS1YXH6_9FLAO</name>
<evidence type="ECO:0000313" key="1">
    <source>
        <dbReference type="EMBL" id="MBM0650972.1"/>
    </source>
</evidence>
<proteinExistence type="predicted"/>
<reference evidence="1 2" key="1">
    <citation type="submission" date="2021-01" db="EMBL/GenBank/DDBJ databases">
        <title>Evidence that Capnocytophaga endodontalis is a later homotypic synonym for Capnocytophaga genospecies AHN8471, and request for opinion on proposed recognition of strain AHN8471 as type strain of the species.</title>
        <authorList>
            <person name="Nicholson A.C."/>
            <person name="Hopper C.L."/>
            <person name="Gulvik C.A."/>
            <person name="Mcquiston J.R."/>
            <person name="Lau E.F."/>
        </authorList>
    </citation>
    <scope>NUCLEOTIDE SEQUENCE [LARGE SCALE GENOMIC DNA]</scope>
    <source>
        <strain evidence="1 2">AHN9576</strain>
    </source>
</reference>
<dbReference type="RefSeq" id="WP_203093410.1">
    <property type="nucleotide sequence ID" value="NZ_JAESPH010000004.1"/>
</dbReference>
<dbReference type="EMBL" id="JAEUAH010000013">
    <property type="protein sequence ID" value="MBM0650972.1"/>
    <property type="molecule type" value="Genomic_DNA"/>
</dbReference>
<dbReference type="Proteomes" id="UP000603506">
    <property type="component" value="Unassembled WGS sequence"/>
</dbReference>
<gene>
    <name evidence="1" type="ORF">JNB19_09450</name>
</gene>